<keyword evidence="4" id="KW-1185">Reference proteome</keyword>
<feature type="non-terminal residue" evidence="3">
    <location>
        <position position="139"/>
    </location>
</feature>
<dbReference type="Pfam" id="PF04434">
    <property type="entry name" value="SWIM"/>
    <property type="match status" value="1"/>
</dbReference>
<keyword evidence="1" id="KW-0862">Zinc</keyword>
<gene>
    <name evidence="3" type="ORF">GHK86_07405</name>
</gene>
<evidence type="ECO:0000259" key="2">
    <source>
        <dbReference type="PROSITE" id="PS50966"/>
    </source>
</evidence>
<comment type="caution">
    <text evidence="3">The sequence shown here is derived from an EMBL/GenBank/DDBJ whole genome shotgun (WGS) entry which is preliminary data.</text>
</comment>
<accession>A0ABW9QSR8</accession>
<sequence>MRRVHRSRAAVRYGRRRGREMDGSRTMIGRADEDGLGRLVGASTLSRGRSYAAAGAVLRREWDPSGLSLVGEVQGSASRPYRVAVNLRRVGGGAMEVLDLRCSCPVGVNCKHAVALLLAPAPRRPNLTLLRGGAAGGKG</sequence>
<name>A0ABW9QSR8_9ACTN</name>
<evidence type="ECO:0000313" key="3">
    <source>
        <dbReference type="EMBL" id="MST32548.1"/>
    </source>
</evidence>
<dbReference type="InterPro" id="IPR007527">
    <property type="entry name" value="Znf_SWIM"/>
</dbReference>
<keyword evidence="1" id="KW-0479">Metal-binding</keyword>
<feature type="domain" description="SWIM-type" evidence="2">
    <location>
        <begin position="81"/>
        <end position="121"/>
    </location>
</feature>
<dbReference type="PROSITE" id="PS50966">
    <property type="entry name" value="ZF_SWIM"/>
    <property type="match status" value="1"/>
</dbReference>
<protein>
    <recommendedName>
        <fullName evidence="2">SWIM-type domain-containing protein</fullName>
    </recommendedName>
</protein>
<evidence type="ECO:0000313" key="4">
    <source>
        <dbReference type="Proteomes" id="UP000437736"/>
    </source>
</evidence>
<reference evidence="3 4" key="1">
    <citation type="submission" date="2019-11" db="EMBL/GenBank/DDBJ databases">
        <title>Acidiferrimicrobium australis gen. nov., sp. nov., an acidophilic and obligately heterotrophic, member of the Actinobacteria that catalyses dissimilatory oxido- reduction of iron isolated from metal-rich acidic water in Chile.</title>
        <authorList>
            <person name="Gonzalez D."/>
            <person name="Huber K."/>
            <person name="Hedrich S."/>
            <person name="Rojas-Villalobos C."/>
            <person name="Quatrini R."/>
            <person name="Dinamarca M.A."/>
            <person name="Schwarz A."/>
            <person name="Canales C."/>
            <person name="Nancucheo I."/>
        </authorList>
    </citation>
    <scope>NUCLEOTIDE SEQUENCE [LARGE SCALE GENOMIC DNA]</scope>
    <source>
        <strain evidence="3 4">USS-CCA1</strain>
    </source>
</reference>
<keyword evidence="1" id="KW-0863">Zinc-finger</keyword>
<evidence type="ECO:0000256" key="1">
    <source>
        <dbReference type="PROSITE-ProRule" id="PRU00325"/>
    </source>
</evidence>
<proteinExistence type="predicted"/>
<organism evidence="3 4">
    <name type="scientific">Acidiferrimicrobium australe</name>
    <dbReference type="NCBI Taxonomy" id="2664430"/>
    <lineage>
        <taxon>Bacteria</taxon>
        <taxon>Bacillati</taxon>
        <taxon>Actinomycetota</taxon>
        <taxon>Acidimicrobiia</taxon>
        <taxon>Acidimicrobiales</taxon>
        <taxon>Acidimicrobiaceae</taxon>
        <taxon>Acidiferrimicrobium</taxon>
    </lineage>
</organism>
<dbReference type="Proteomes" id="UP000437736">
    <property type="component" value="Unassembled WGS sequence"/>
</dbReference>
<dbReference type="EMBL" id="WJHE01000327">
    <property type="protein sequence ID" value="MST32548.1"/>
    <property type="molecule type" value="Genomic_DNA"/>
</dbReference>